<accession>A0A667X4K7</accession>
<dbReference type="Ensembl" id="ENSMMDT00005007688.1">
    <property type="protein sequence ID" value="ENSMMDP00005007484.1"/>
    <property type="gene ID" value="ENSMMDG00005004073.1"/>
</dbReference>
<sequence length="124" mass="13820">IRGGNGGCFERETACKTDFRKFAGKLSHNTMKSQAVSCPLVDGLYLQETDSMLELLCTPSQHRSDILAWICCRYLQQLLSVINCTPVVVCCCCYIHTEMARLGQELMLCKADDLDLIVVSVKPL</sequence>
<name>A0A667X4K7_9TELE</name>
<organism evidence="1 2">
    <name type="scientific">Myripristis murdjan</name>
    <name type="common">pinecone soldierfish</name>
    <dbReference type="NCBI Taxonomy" id="586833"/>
    <lineage>
        <taxon>Eukaryota</taxon>
        <taxon>Metazoa</taxon>
        <taxon>Chordata</taxon>
        <taxon>Craniata</taxon>
        <taxon>Vertebrata</taxon>
        <taxon>Euteleostomi</taxon>
        <taxon>Actinopterygii</taxon>
        <taxon>Neopterygii</taxon>
        <taxon>Teleostei</taxon>
        <taxon>Neoteleostei</taxon>
        <taxon>Acanthomorphata</taxon>
        <taxon>Holocentriformes</taxon>
        <taxon>Holocentridae</taxon>
        <taxon>Myripristis</taxon>
    </lineage>
</organism>
<dbReference type="InParanoid" id="A0A667X4K7"/>
<dbReference type="GO" id="GO:0051225">
    <property type="term" value="P:spindle assembly"/>
    <property type="evidence" value="ECO:0007669"/>
    <property type="project" value="TreeGrafter"/>
</dbReference>
<dbReference type="PANTHER" id="PTHR14352:SF2">
    <property type="entry name" value="HAUS AUGMIN-LIKE COMPLEX SUBUNIT 7"/>
    <property type="match status" value="1"/>
</dbReference>
<dbReference type="GO" id="GO:0070652">
    <property type="term" value="C:HAUS complex"/>
    <property type="evidence" value="ECO:0007669"/>
    <property type="project" value="TreeGrafter"/>
</dbReference>
<dbReference type="GO" id="GO:0031023">
    <property type="term" value="P:microtubule organizing center organization"/>
    <property type="evidence" value="ECO:0007669"/>
    <property type="project" value="TreeGrafter"/>
</dbReference>
<protein>
    <submittedName>
        <fullName evidence="1">Uncharacterized protein</fullName>
    </submittedName>
</protein>
<reference evidence="1" key="3">
    <citation type="submission" date="2025-09" db="UniProtKB">
        <authorList>
            <consortium name="Ensembl"/>
        </authorList>
    </citation>
    <scope>IDENTIFICATION</scope>
</reference>
<dbReference type="InterPro" id="IPR029711">
    <property type="entry name" value="Haus7-like"/>
</dbReference>
<dbReference type="GO" id="GO:0051011">
    <property type="term" value="F:microtubule minus-end binding"/>
    <property type="evidence" value="ECO:0007669"/>
    <property type="project" value="TreeGrafter"/>
</dbReference>
<evidence type="ECO:0000313" key="1">
    <source>
        <dbReference type="Ensembl" id="ENSMMDP00005007484.1"/>
    </source>
</evidence>
<evidence type="ECO:0000313" key="2">
    <source>
        <dbReference type="Proteomes" id="UP000472263"/>
    </source>
</evidence>
<proteinExistence type="predicted"/>
<reference evidence="1" key="2">
    <citation type="submission" date="2025-08" db="UniProtKB">
        <authorList>
            <consortium name="Ensembl"/>
        </authorList>
    </citation>
    <scope>IDENTIFICATION</scope>
</reference>
<dbReference type="AlphaFoldDB" id="A0A667X4K7"/>
<dbReference type="PANTHER" id="PTHR14352">
    <property type="entry name" value="HAUS AUGMIN-LIKE COMPLEX SUBUNIT 7"/>
    <property type="match status" value="1"/>
</dbReference>
<dbReference type="GeneTree" id="ENSGT01120000272711"/>
<reference evidence="1" key="1">
    <citation type="submission" date="2019-06" db="EMBL/GenBank/DDBJ databases">
        <authorList>
            <consortium name="Wellcome Sanger Institute Data Sharing"/>
        </authorList>
    </citation>
    <scope>NUCLEOTIDE SEQUENCE [LARGE SCALE GENOMIC DNA]</scope>
</reference>
<keyword evidence="2" id="KW-1185">Reference proteome</keyword>
<dbReference type="Proteomes" id="UP000472263">
    <property type="component" value="Chromosome 7"/>
</dbReference>